<evidence type="ECO:0000256" key="2">
    <source>
        <dbReference type="ARBA" id="ARBA00023027"/>
    </source>
</evidence>
<dbReference type="EC" id="1.2.1.10" evidence="3"/>
<organism evidence="5 6">
    <name type="scientific">Bacillus kandeliae</name>
    <dbReference type="NCBI Taxonomy" id="3129297"/>
    <lineage>
        <taxon>Bacteria</taxon>
        <taxon>Bacillati</taxon>
        <taxon>Bacillota</taxon>
        <taxon>Bacilli</taxon>
        <taxon>Bacillales</taxon>
        <taxon>Bacillaceae</taxon>
        <taxon>Bacillus</taxon>
    </lineage>
</organism>
<feature type="domain" description="Semialdehyde dehydrogenase NAD-binding" evidence="4">
    <location>
        <begin position="5"/>
        <end position="118"/>
    </location>
</feature>
<evidence type="ECO:0000313" key="5">
    <source>
        <dbReference type="EMBL" id="WXB92611.1"/>
    </source>
</evidence>
<evidence type="ECO:0000259" key="4">
    <source>
        <dbReference type="SMART" id="SM00859"/>
    </source>
</evidence>
<comment type="similarity">
    <text evidence="1 3">Belongs to the acetaldehyde dehydrogenase family.</text>
</comment>
<dbReference type="PIRSF" id="PIRSF015689">
    <property type="entry name" value="Actaldh_dh_actl"/>
    <property type="match status" value="1"/>
</dbReference>
<protein>
    <recommendedName>
        <fullName evidence="3">Acetaldehyde dehydrogenase</fullName>
        <ecNumber evidence="3">1.2.1.10</ecNumber>
    </recommendedName>
    <alternativeName>
        <fullName evidence="3">Acetaldehyde dehydrogenase [acetylating]</fullName>
    </alternativeName>
</protein>
<dbReference type="HAMAP" id="MF_01657">
    <property type="entry name" value="Ac_ald_DH_ac"/>
    <property type="match status" value="1"/>
</dbReference>
<feature type="binding site" evidence="3">
    <location>
        <position position="268"/>
    </location>
    <ligand>
        <name>NAD(+)</name>
        <dbReference type="ChEBI" id="CHEBI:57540"/>
    </ligand>
</feature>
<feature type="binding site" evidence="3">
    <location>
        <begin position="11"/>
        <end position="14"/>
    </location>
    <ligand>
        <name>NAD(+)</name>
        <dbReference type="ChEBI" id="CHEBI:57540"/>
    </ligand>
</feature>
<name>A0ABZ2N5E0_9BACI</name>
<reference evidence="5 6" key="1">
    <citation type="submission" date="2024-02" db="EMBL/GenBank/DDBJ databases">
        <title>Seven novel Bacillus-like species.</title>
        <authorList>
            <person name="Liu G."/>
        </authorList>
    </citation>
    <scope>NUCLEOTIDE SEQUENCE [LARGE SCALE GENOMIC DNA]</scope>
    <source>
        <strain evidence="5 6">FJAT-52991</strain>
    </source>
</reference>
<accession>A0ABZ2N5E0</accession>
<dbReference type="CDD" id="cd23933">
    <property type="entry name" value="ALDH_C"/>
    <property type="match status" value="1"/>
</dbReference>
<keyword evidence="3" id="KW-0058">Aromatic hydrocarbons catabolism</keyword>
<sequence length="293" mass="31255">MGTCKVGIIGSGNIGTDLMYKIERSRYLDMSVMVGIDPESEGLKRARERGYETIDSGIEGLLERLELVDIVFDATTAKAHKVHSEKLIALGKKVIDLTPAAIGPFTVPPVNLQAHLSEPNVNMVTCGGQATIPIVSAIGRAVPVDYAEIVATVASKSAGPGTRANIDEFTRTTSKAIEQVGGAKKGKAIIILNPAEPPIIMRDTIHALVAEEGKEAEIIVSIEQMVQTVQQYVPGYRMRGKPQIEGKKVTVFIEVEGAGDFFPPYSGNLDIMTAAAAKVGDEVAKQLMAATLK</sequence>
<dbReference type="InterPro" id="IPR015426">
    <property type="entry name" value="Acetylaldehyde_DH_C"/>
</dbReference>
<dbReference type="Pfam" id="PF01118">
    <property type="entry name" value="Semialdhyde_dh"/>
    <property type="match status" value="1"/>
</dbReference>
<keyword evidence="3 5" id="KW-0560">Oxidoreductase</keyword>
<evidence type="ECO:0000256" key="1">
    <source>
        <dbReference type="ARBA" id="ARBA00009244"/>
    </source>
</evidence>
<dbReference type="SUPFAM" id="SSF51735">
    <property type="entry name" value="NAD(P)-binding Rossmann-fold domains"/>
    <property type="match status" value="1"/>
</dbReference>
<dbReference type="SMART" id="SM00859">
    <property type="entry name" value="Semialdhyde_dh"/>
    <property type="match status" value="1"/>
</dbReference>
<dbReference type="GO" id="GO:0008774">
    <property type="term" value="F:acetaldehyde dehydrogenase (acetylating) activity"/>
    <property type="evidence" value="ECO:0007669"/>
    <property type="project" value="UniProtKB-EC"/>
</dbReference>
<comment type="catalytic activity">
    <reaction evidence="3">
        <text>acetaldehyde + NAD(+) + CoA = acetyl-CoA + NADH + H(+)</text>
        <dbReference type="Rhea" id="RHEA:23288"/>
        <dbReference type="ChEBI" id="CHEBI:15343"/>
        <dbReference type="ChEBI" id="CHEBI:15378"/>
        <dbReference type="ChEBI" id="CHEBI:57287"/>
        <dbReference type="ChEBI" id="CHEBI:57288"/>
        <dbReference type="ChEBI" id="CHEBI:57540"/>
        <dbReference type="ChEBI" id="CHEBI:57945"/>
        <dbReference type="EC" id="1.2.1.10"/>
    </reaction>
</comment>
<dbReference type="InterPro" id="IPR003361">
    <property type="entry name" value="Acetaldehyde_dehydrogenase"/>
</dbReference>
<gene>
    <name evidence="5" type="ORF">WDJ61_15470</name>
</gene>
<keyword evidence="2 3" id="KW-0520">NAD</keyword>
<feature type="active site" description="Acyl-thioester intermediate" evidence="3">
    <location>
        <position position="126"/>
    </location>
</feature>
<dbReference type="NCBIfam" id="TIGR03215">
    <property type="entry name" value="ac_ald_DH_ac"/>
    <property type="match status" value="1"/>
</dbReference>
<dbReference type="Proteomes" id="UP001387364">
    <property type="component" value="Chromosome"/>
</dbReference>
<dbReference type="NCBIfam" id="NF006157">
    <property type="entry name" value="PRK08300.1"/>
    <property type="match status" value="1"/>
</dbReference>
<dbReference type="EMBL" id="CP147404">
    <property type="protein sequence ID" value="WXB92611.1"/>
    <property type="molecule type" value="Genomic_DNA"/>
</dbReference>
<dbReference type="SUPFAM" id="SSF55347">
    <property type="entry name" value="Glyceraldehyde-3-phosphate dehydrogenase-like, C-terminal domain"/>
    <property type="match status" value="1"/>
</dbReference>
<dbReference type="Gene3D" id="3.30.360.10">
    <property type="entry name" value="Dihydrodipicolinate Reductase, domain 2"/>
    <property type="match status" value="1"/>
</dbReference>
<evidence type="ECO:0000313" key="6">
    <source>
        <dbReference type="Proteomes" id="UP001387364"/>
    </source>
</evidence>
<evidence type="ECO:0000256" key="3">
    <source>
        <dbReference type="HAMAP-Rule" id="MF_01657"/>
    </source>
</evidence>
<keyword evidence="6" id="KW-1185">Reference proteome</keyword>
<dbReference type="Gene3D" id="3.40.50.720">
    <property type="entry name" value="NAD(P)-binding Rossmann-like Domain"/>
    <property type="match status" value="1"/>
</dbReference>
<dbReference type="InterPro" id="IPR036291">
    <property type="entry name" value="NAD(P)-bd_dom_sf"/>
</dbReference>
<feature type="binding site" evidence="3">
    <location>
        <begin position="157"/>
        <end position="165"/>
    </location>
    <ligand>
        <name>NAD(+)</name>
        <dbReference type="ChEBI" id="CHEBI:57540"/>
    </ligand>
</feature>
<dbReference type="RefSeq" id="WP_338751284.1">
    <property type="nucleotide sequence ID" value="NZ_CP147404.1"/>
</dbReference>
<dbReference type="InterPro" id="IPR000534">
    <property type="entry name" value="Semialdehyde_DH_NAD-bd"/>
</dbReference>
<proteinExistence type="inferred from homology"/>
<dbReference type="Pfam" id="PF09290">
    <property type="entry name" value="AcetDehyd-dimer"/>
    <property type="match status" value="1"/>
</dbReference>